<keyword evidence="3 5" id="KW-0732">Signal</keyword>
<dbReference type="EMBL" id="CAJNOU010002196">
    <property type="protein sequence ID" value="CAF1299448.1"/>
    <property type="molecule type" value="Genomic_DNA"/>
</dbReference>
<evidence type="ECO:0000256" key="2">
    <source>
        <dbReference type="ARBA" id="ARBA00022525"/>
    </source>
</evidence>
<organism evidence="7 8">
    <name type="scientific">Rotaria sordida</name>
    <dbReference type="NCBI Taxonomy" id="392033"/>
    <lineage>
        <taxon>Eukaryota</taxon>
        <taxon>Metazoa</taxon>
        <taxon>Spiralia</taxon>
        <taxon>Gnathifera</taxon>
        <taxon>Rotifera</taxon>
        <taxon>Eurotatoria</taxon>
        <taxon>Bdelloidea</taxon>
        <taxon>Philodinida</taxon>
        <taxon>Philodinidae</taxon>
        <taxon>Rotaria</taxon>
    </lineage>
</organism>
<dbReference type="PANTHER" id="PTHR14186">
    <property type="entry name" value="INSULIN-LIKE GROWTH FACTOR BINDING PROTEIN-RELATED"/>
    <property type="match status" value="1"/>
</dbReference>
<evidence type="ECO:0000256" key="5">
    <source>
        <dbReference type="SAM" id="SignalP"/>
    </source>
</evidence>
<dbReference type="InterPro" id="IPR000867">
    <property type="entry name" value="IGFBP-like"/>
</dbReference>
<evidence type="ECO:0000256" key="3">
    <source>
        <dbReference type="ARBA" id="ARBA00022729"/>
    </source>
</evidence>
<evidence type="ECO:0000256" key="4">
    <source>
        <dbReference type="ARBA" id="ARBA00023157"/>
    </source>
</evidence>
<dbReference type="Pfam" id="PF00219">
    <property type="entry name" value="IGFBP"/>
    <property type="match status" value="1"/>
</dbReference>
<evidence type="ECO:0000259" key="6">
    <source>
        <dbReference type="PROSITE" id="PS51323"/>
    </source>
</evidence>
<dbReference type="GO" id="GO:0005576">
    <property type="term" value="C:extracellular region"/>
    <property type="evidence" value="ECO:0007669"/>
    <property type="project" value="UniProtKB-SubCell"/>
</dbReference>
<evidence type="ECO:0000256" key="1">
    <source>
        <dbReference type="ARBA" id="ARBA00004613"/>
    </source>
</evidence>
<comment type="subcellular location">
    <subcellularLocation>
        <location evidence="1">Secreted</location>
    </subcellularLocation>
</comment>
<feature type="signal peptide" evidence="5">
    <location>
        <begin position="1"/>
        <end position="21"/>
    </location>
</feature>
<comment type="caution">
    <text evidence="7">The sequence shown here is derived from an EMBL/GenBank/DDBJ whole genome shotgun (WGS) entry which is preliminary data.</text>
</comment>
<evidence type="ECO:0000313" key="8">
    <source>
        <dbReference type="Proteomes" id="UP000663889"/>
    </source>
</evidence>
<proteinExistence type="predicted"/>
<keyword evidence="2" id="KW-0964">Secreted</keyword>
<dbReference type="AlphaFoldDB" id="A0A815DLL5"/>
<name>A0A815DLL5_9BILA</name>
<dbReference type="PROSITE" id="PS51323">
    <property type="entry name" value="IGFBP_N_2"/>
    <property type="match status" value="1"/>
</dbReference>
<dbReference type="GO" id="GO:0001558">
    <property type="term" value="P:regulation of cell growth"/>
    <property type="evidence" value="ECO:0007669"/>
    <property type="project" value="InterPro"/>
</dbReference>
<dbReference type="PANTHER" id="PTHR14186:SF19">
    <property type="entry name" value="INSULIN-LIKE GROWTH FACTOR-BINDING PROTEIN 7"/>
    <property type="match status" value="1"/>
</dbReference>
<feature type="chain" id="PRO_5032380440" description="IGFBP N-terminal domain-containing protein" evidence="5">
    <location>
        <begin position="22"/>
        <end position="91"/>
    </location>
</feature>
<keyword evidence="4" id="KW-1015">Disulfide bond</keyword>
<reference evidence="7" key="1">
    <citation type="submission" date="2021-02" db="EMBL/GenBank/DDBJ databases">
        <authorList>
            <person name="Nowell W R."/>
        </authorList>
    </citation>
    <scope>NUCLEOTIDE SEQUENCE</scope>
</reference>
<dbReference type="InterPro" id="IPR009030">
    <property type="entry name" value="Growth_fac_rcpt_cys_sf"/>
</dbReference>
<accession>A0A815DLL5</accession>
<gene>
    <name evidence="7" type="ORF">SEV965_LOCUS26205</name>
</gene>
<protein>
    <recommendedName>
        <fullName evidence="6">IGFBP N-terminal domain-containing protein</fullName>
    </recommendedName>
</protein>
<dbReference type="GO" id="GO:0005520">
    <property type="term" value="F:insulin-like growth factor binding"/>
    <property type="evidence" value="ECO:0007669"/>
    <property type="project" value="InterPro"/>
</dbReference>
<evidence type="ECO:0000313" key="7">
    <source>
        <dbReference type="EMBL" id="CAF1299448.1"/>
    </source>
</evidence>
<feature type="domain" description="IGFBP N-terminal" evidence="6">
    <location>
        <begin position="22"/>
        <end position="91"/>
    </location>
</feature>
<dbReference type="Gene3D" id="4.10.40.20">
    <property type="match status" value="1"/>
</dbReference>
<sequence length="91" mass="10034">MAIRGFLTLFILAIFYSTVTGQVKTCEPCDSSKCPLTSDKECIAGLTLDRCGCCQVCAQRENELCNHPEIPSSKQYEACGENLQCKYVSNI</sequence>
<dbReference type="Proteomes" id="UP000663889">
    <property type="component" value="Unassembled WGS sequence"/>
</dbReference>
<dbReference type="GO" id="GO:0009966">
    <property type="term" value="P:regulation of signal transduction"/>
    <property type="evidence" value="ECO:0007669"/>
    <property type="project" value="TreeGrafter"/>
</dbReference>
<dbReference type="InterPro" id="IPR011390">
    <property type="entry name" value="IGFBP_rP_mac25"/>
</dbReference>
<dbReference type="SUPFAM" id="SSF57184">
    <property type="entry name" value="Growth factor receptor domain"/>
    <property type="match status" value="1"/>
</dbReference>